<keyword evidence="6" id="KW-1185">Reference proteome</keyword>
<accession>A0ABW3XZ17</accession>
<dbReference type="PANTHER" id="PTHR30146:SF109">
    <property type="entry name" value="HTH-TYPE TRANSCRIPTIONAL REGULATOR GALS"/>
    <property type="match status" value="1"/>
</dbReference>
<proteinExistence type="predicted"/>
<dbReference type="CDD" id="cd01392">
    <property type="entry name" value="HTH_LacI"/>
    <property type="match status" value="1"/>
</dbReference>
<keyword evidence="3" id="KW-0804">Transcription</keyword>
<comment type="caution">
    <text evidence="5">The sequence shown here is derived from an EMBL/GenBank/DDBJ whole genome shotgun (WGS) entry which is preliminary data.</text>
</comment>
<dbReference type="PROSITE" id="PS50932">
    <property type="entry name" value="HTH_LACI_2"/>
    <property type="match status" value="1"/>
</dbReference>
<dbReference type="CDD" id="cd06267">
    <property type="entry name" value="PBP1_LacI_sugar_binding-like"/>
    <property type="match status" value="1"/>
</dbReference>
<feature type="domain" description="HTH lacI-type" evidence="4">
    <location>
        <begin position="5"/>
        <end position="59"/>
    </location>
</feature>
<dbReference type="GO" id="GO:0003677">
    <property type="term" value="F:DNA binding"/>
    <property type="evidence" value="ECO:0007669"/>
    <property type="project" value="UniProtKB-KW"/>
</dbReference>
<dbReference type="PANTHER" id="PTHR30146">
    <property type="entry name" value="LACI-RELATED TRANSCRIPTIONAL REPRESSOR"/>
    <property type="match status" value="1"/>
</dbReference>
<keyword evidence="2 5" id="KW-0238">DNA-binding</keyword>
<organism evidence="5 6">
    <name type="scientific">Namhaeicola litoreus</name>
    <dbReference type="NCBI Taxonomy" id="1052145"/>
    <lineage>
        <taxon>Bacteria</taxon>
        <taxon>Pseudomonadati</taxon>
        <taxon>Bacteroidota</taxon>
        <taxon>Flavobacteriia</taxon>
        <taxon>Flavobacteriales</taxon>
        <taxon>Flavobacteriaceae</taxon>
        <taxon>Namhaeicola</taxon>
    </lineage>
</organism>
<dbReference type="Gene3D" id="3.40.50.2300">
    <property type="match status" value="2"/>
</dbReference>
<evidence type="ECO:0000313" key="5">
    <source>
        <dbReference type="EMBL" id="MFD1314828.1"/>
    </source>
</evidence>
<dbReference type="Pfam" id="PF13377">
    <property type="entry name" value="Peripla_BP_3"/>
    <property type="match status" value="1"/>
</dbReference>
<protein>
    <submittedName>
        <fullName evidence="5">LacI family DNA-binding transcriptional regulator</fullName>
    </submittedName>
</protein>
<evidence type="ECO:0000256" key="2">
    <source>
        <dbReference type="ARBA" id="ARBA00023125"/>
    </source>
</evidence>
<evidence type="ECO:0000259" key="4">
    <source>
        <dbReference type="PROSITE" id="PS50932"/>
    </source>
</evidence>
<dbReference type="RefSeq" id="WP_377176754.1">
    <property type="nucleotide sequence ID" value="NZ_JBHTMY010000002.1"/>
</dbReference>
<evidence type="ECO:0000256" key="1">
    <source>
        <dbReference type="ARBA" id="ARBA00023015"/>
    </source>
</evidence>
<dbReference type="InterPro" id="IPR046335">
    <property type="entry name" value="LacI/GalR-like_sensor"/>
</dbReference>
<dbReference type="Pfam" id="PF00356">
    <property type="entry name" value="LacI"/>
    <property type="match status" value="1"/>
</dbReference>
<dbReference type="SUPFAM" id="SSF47413">
    <property type="entry name" value="lambda repressor-like DNA-binding domains"/>
    <property type="match status" value="1"/>
</dbReference>
<dbReference type="SMART" id="SM00354">
    <property type="entry name" value="HTH_LACI"/>
    <property type="match status" value="1"/>
</dbReference>
<gene>
    <name evidence="5" type="ORF">ACFQ39_04315</name>
</gene>
<dbReference type="SUPFAM" id="SSF53822">
    <property type="entry name" value="Periplasmic binding protein-like I"/>
    <property type="match status" value="1"/>
</dbReference>
<name>A0ABW3XZ17_9FLAO</name>
<reference evidence="6" key="1">
    <citation type="journal article" date="2019" name="Int. J. Syst. Evol. Microbiol.">
        <title>The Global Catalogue of Microorganisms (GCM) 10K type strain sequencing project: providing services to taxonomists for standard genome sequencing and annotation.</title>
        <authorList>
            <consortium name="The Broad Institute Genomics Platform"/>
            <consortium name="The Broad Institute Genome Sequencing Center for Infectious Disease"/>
            <person name="Wu L."/>
            <person name="Ma J."/>
        </authorList>
    </citation>
    <scope>NUCLEOTIDE SEQUENCE [LARGE SCALE GENOMIC DNA]</scope>
    <source>
        <strain evidence="6">CCUG 61485</strain>
    </source>
</reference>
<sequence length="341" mass="38416">MKSKITLKKIAKEFDVSISTVSKALKNSHEISEELREKIQAFANYYHYKPNSLALNLRSQKTKTIGIIIPEIVHHFFTTVISGIEHIANEKGYNVMICVSNESFEKELLNMEMLANGIVDGIIVSPSKETLRKKDFKHFEALIANGMPLVMFDRTIDEVKCSKVIVDDEGGGYLATKHLIDIGCKKIAIITTEDFLTVGSQRTKGYLKAIKESDLAVRENFIICIDDKHDMNEQIAQLFSLSDPPDGIFAVNEIYAATTMKIAQKLGWNIPDELAIIGFTDGFISEFTNPPLSTVAQHGFRMGLKSFELLLDEIEHQEEGYSHRIEKISTDLILRKSTIKE</sequence>
<dbReference type="EMBL" id="JBHTMY010000002">
    <property type="protein sequence ID" value="MFD1314828.1"/>
    <property type="molecule type" value="Genomic_DNA"/>
</dbReference>
<dbReference type="Gene3D" id="1.10.260.40">
    <property type="entry name" value="lambda repressor-like DNA-binding domains"/>
    <property type="match status" value="1"/>
</dbReference>
<dbReference type="InterPro" id="IPR028082">
    <property type="entry name" value="Peripla_BP_I"/>
</dbReference>
<keyword evidence="1" id="KW-0805">Transcription regulation</keyword>
<dbReference type="InterPro" id="IPR010982">
    <property type="entry name" value="Lambda_DNA-bd_dom_sf"/>
</dbReference>
<evidence type="ECO:0000313" key="6">
    <source>
        <dbReference type="Proteomes" id="UP001597201"/>
    </source>
</evidence>
<evidence type="ECO:0000256" key="3">
    <source>
        <dbReference type="ARBA" id="ARBA00023163"/>
    </source>
</evidence>
<dbReference type="Proteomes" id="UP001597201">
    <property type="component" value="Unassembled WGS sequence"/>
</dbReference>
<dbReference type="InterPro" id="IPR000843">
    <property type="entry name" value="HTH_LacI"/>
</dbReference>